<evidence type="ECO:0000256" key="3">
    <source>
        <dbReference type="ARBA" id="ARBA00022989"/>
    </source>
</evidence>
<feature type="transmembrane region" description="Helical" evidence="6">
    <location>
        <begin position="376"/>
        <end position="399"/>
    </location>
</feature>
<feature type="transmembrane region" description="Helical" evidence="6">
    <location>
        <begin position="340"/>
        <end position="364"/>
    </location>
</feature>
<comment type="caution">
    <text evidence="7">The sequence shown here is derived from an EMBL/GenBank/DDBJ whole genome shotgun (WGS) entry which is preliminary data.</text>
</comment>
<evidence type="ECO:0000256" key="4">
    <source>
        <dbReference type="ARBA" id="ARBA00023136"/>
    </source>
</evidence>
<dbReference type="PANTHER" id="PTHR23507:SF1">
    <property type="entry name" value="FI18259P1-RELATED"/>
    <property type="match status" value="1"/>
</dbReference>
<dbReference type="InterPro" id="IPR036259">
    <property type="entry name" value="MFS_trans_sf"/>
</dbReference>
<dbReference type="Gene3D" id="1.20.1250.20">
    <property type="entry name" value="MFS general substrate transporter like domains"/>
    <property type="match status" value="1"/>
</dbReference>
<dbReference type="Proteomes" id="UP001218188">
    <property type="component" value="Unassembled WGS sequence"/>
</dbReference>
<feature type="transmembrane region" description="Helical" evidence="6">
    <location>
        <begin position="463"/>
        <end position="483"/>
    </location>
</feature>
<protein>
    <submittedName>
        <fullName evidence="7">Major facilitator superfamily domain-containing protein</fullName>
    </submittedName>
</protein>
<dbReference type="InterPro" id="IPR011701">
    <property type="entry name" value="MFS"/>
</dbReference>
<feature type="transmembrane region" description="Helical" evidence="6">
    <location>
        <begin position="256"/>
        <end position="276"/>
    </location>
</feature>
<keyword evidence="4 6" id="KW-0472">Membrane</keyword>
<dbReference type="Pfam" id="PF07690">
    <property type="entry name" value="MFS_1"/>
    <property type="match status" value="1"/>
</dbReference>
<feature type="transmembrane region" description="Helical" evidence="6">
    <location>
        <begin position="439"/>
        <end position="457"/>
    </location>
</feature>
<evidence type="ECO:0000256" key="5">
    <source>
        <dbReference type="SAM" id="MobiDB-lite"/>
    </source>
</evidence>
<reference evidence="7" key="1">
    <citation type="submission" date="2023-03" db="EMBL/GenBank/DDBJ databases">
        <title>Massive genome expansion in bonnet fungi (Mycena s.s.) driven by repeated elements and novel gene families across ecological guilds.</title>
        <authorList>
            <consortium name="Lawrence Berkeley National Laboratory"/>
            <person name="Harder C.B."/>
            <person name="Miyauchi S."/>
            <person name="Viragh M."/>
            <person name="Kuo A."/>
            <person name="Thoen E."/>
            <person name="Andreopoulos B."/>
            <person name="Lu D."/>
            <person name="Skrede I."/>
            <person name="Drula E."/>
            <person name="Henrissat B."/>
            <person name="Morin E."/>
            <person name="Kohler A."/>
            <person name="Barry K."/>
            <person name="LaButti K."/>
            <person name="Morin E."/>
            <person name="Salamov A."/>
            <person name="Lipzen A."/>
            <person name="Mereny Z."/>
            <person name="Hegedus B."/>
            <person name="Baldrian P."/>
            <person name="Stursova M."/>
            <person name="Weitz H."/>
            <person name="Taylor A."/>
            <person name="Grigoriev I.V."/>
            <person name="Nagy L.G."/>
            <person name="Martin F."/>
            <person name="Kauserud H."/>
        </authorList>
    </citation>
    <scope>NUCLEOTIDE SEQUENCE</scope>
    <source>
        <strain evidence="7">CBHHK200</strain>
    </source>
</reference>
<dbReference type="EMBL" id="JARJCM010000067">
    <property type="protein sequence ID" value="KAJ7033101.1"/>
    <property type="molecule type" value="Genomic_DNA"/>
</dbReference>
<feature type="region of interest" description="Disordered" evidence="5">
    <location>
        <begin position="1"/>
        <end position="40"/>
    </location>
</feature>
<feature type="transmembrane region" description="Helical" evidence="6">
    <location>
        <begin position="188"/>
        <end position="213"/>
    </location>
</feature>
<dbReference type="AlphaFoldDB" id="A0AAD6SU28"/>
<evidence type="ECO:0000256" key="1">
    <source>
        <dbReference type="ARBA" id="ARBA00004141"/>
    </source>
</evidence>
<comment type="subcellular location">
    <subcellularLocation>
        <location evidence="1">Membrane</location>
        <topology evidence="1">Multi-pass membrane protein</topology>
    </subcellularLocation>
</comment>
<keyword evidence="3 6" id="KW-1133">Transmembrane helix</keyword>
<accession>A0AAD6SU28</accession>
<evidence type="ECO:0000313" key="8">
    <source>
        <dbReference type="Proteomes" id="UP001218188"/>
    </source>
</evidence>
<dbReference type="SUPFAM" id="SSF103473">
    <property type="entry name" value="MFS general substrate transporter"/>
    <property type="match status" value="1"/>
</dbReference>
<dbReference type="GO" id="GO:0022857">
    <property type="term" value="F:transmembrane transporter activity"/>
    <property type="evidence" value="ECO:0007669"/>
    <property type="project" value="InterPro"/>
</dbReference>
<keyword evidence="2 6" id="KW-0812">Transmembrane</keyword>
<organism evidence="7 8">
    <name type="scientific">Mycena alexandri</name>
    <dbReference type="NCBI Taxonomy" id="1745969"/>
    <lineage>
        <taxon>Eukaryota</taxon>
        <taxon>Fungi</taxon>
        <taxon>Dikarya</taxon>
        <taxon>Basidiomycota</taxon>
        <taxon>Agaricomycotina</taxon>
        <taxon>Agaricomycetes</taxon>
        <taxon>Agaricomycetidae</taxon>
        <taxon>Agaricales</taxon>
        <taxon>Marasmiineae</taxon>
        <taxon>Mycenaceae</taxon>
        <taxon>Mycena</taxon>
    </lineage>
</organism>
<feature type="transmembrane region" description="Helical" evidence="6">
    <location>
        <begin position="122"/>
        <end position="145"/>
    </location>
</feature>
<proteinExistence type="predicted"/>
<feature type="transmembrane region" description="Helical" evidence="6">
    <location>
        <begin position="157"/>
        <end position="182"/>
    </location>
</feature>
<gene>
    <name evidence="7" type="ORF">C8F04DRAFT_1355022</name>
</gene>
<dbReference type="GO" id="GO:0016020">
    <property type="term" value="C:membrane"/>
    <property type="evidence" value="ECO:0007669"/>
    <property type="project" value="UniProtKB-SubCell"/>
</dbReference>
<evidence type="ECO:0000256" key="2">
    <source>
        <dbReference type="ARBA" id="ARBA00022692"/>
    </source>
</evidence>
<name>A0AAD6SU28_9AGAR</name>
<evidence type="ECO:0000313" key="7">
    <source>
        <dbReference type="EMBL" id="KAJ7033101.1"/>
    </source>
</evidence>
<feature type="transmembrane region" description="Helical" evidence="6">
    <location>
        <begin position="503"/>
        <end position="527"/>
    </location>
</feature>
<dbReference type="PANTHER" id="PTHR23507">
    <property type="entry name" value="ZGC:174356"/>
    <property type="match status" value="1"/>
</dbReference>
<keyword evidence="8" id="KW-1185">Reference proteome</keyword>
<feature type="transmembrane region" description="Helical" evidence="6">
    <location>
        <begin position="225"/>
        <end position="244"/>
    </location>
</feature>
<feature type="transmembrane region" description="Helical" evidence="6">
    <location>
        <begin position="533"/>
        <end position="553"/>
    </location>
</feature>
<sequence length="565" mass="62554">MPSSPSLSEDLPTPPPAPNEILQSPSATHHSEDQTGDGNGRTWKGPAPWCLMSLTSFNQIIWALTSMARLQLYSQLIYPQVHVTGGLWNVMIHIQDTQPFFELYLAEKNAHLIDYSRDPVQALINLATVLSLITGILTLLTLAWWGSFSDRHGRKKMLGIASIAQFLSSLIVLLVANCVQIFPGAYWFLIVDAIVLGAVGGTASEFVTVLTYLSDVATAEKRSRTFSVVLGLLVAGSSIGLKLGDFVLRKTSSLLSLFYLAAALRIIHAYLVWFILPESLTPEQMHRTSVAHQEIHPSTTDEPRLWLWFKRFFFFLKPLSMLFPKKVSAEYFPVRRDWSLTILVAASATMFFVASPLTVLRWLYVLTKFRWGAQKLSHYIDVVNVAHVISLVLIFPLAFKFAQKRWTRSNLSRAQSSEREPLLSTTPDVSTTSMFDLGLARLSVLVMIATYLILPLAPTGTIFTLFSVLQTLGAGFNPAINSLAFELYTRGIERNGLVESGKFFAVLSLASIVVPSGILGQLMYSFIYSANPGAIFFVGFGNSIIVLVLLAFISVKPAPRRVSVA</sequence>
<evidence type="ECO:0000256" key="6">
    <source>
        <dbReference type="SAM" id="Phobius"/>
    </source>
</evidence>